<gene>
    <name evidence="5" type="primary">LOC104753916</name>
</gene>
<dbReference type="InterPro" id="IPR001810">
    <property type="entry name" value="F-box_dom"/>
</dbReference>
<proteinExistence type="predicted"/>
<accession>A0ABM0WPV9</accession>
<sequence>MVIISETSGGSNGGDPNKKRKDEEENRRNKKLKGKLSYSLPIPYDLTLSCFALVRRCHYQKLSLVCSNFRDIIRSRDQINSEQTWSGLEFPNLPDTYKEFGKYAVMEKKIYLMDGVLCCAFDPINMRWFHQGLGLDYLRPVWHMSYCVVDDLLVCINPTLPLVGGPIALYELKQDMLRHVNGLQGFPGNMNLSESRMENFDGNLVILGSDQSWFSEYKGKKEIWCVEISFEIRGIGEIWGNVESAAVVLTTFNNTPSIQLCRTVTL</sequence>
<evidence type="ECO:0000313" key="5">
    <source>
        <dbReference type="RefSeq" id="XP_010474400.1"/>
    </source>
</evidence>
<protein>
    <submittedName>
        <fullName evidence="5">F-box/kelch-repeat protein At2g21680</fullName>
    </submittedName>
</protein>
<evidence type="ECO:0000313" key="4">
    <source>
        <dbReference type="Proteomes" id="UP000694864"/>
    </source>
</evidence>
<evidence type="ECO:0000256" key="1">
    <source>
        <dbReference type="SAM" id="MobiDB-lite"/>
    </source>
</evidence>
<dbReference type="InterPro" id="IPR050354">
    <property type="entry name" value="F-box/kelch-repeat_ARATH"/>
</dbReference>
<dbReference type="Pfam" id="PF00646">
    <property type="entry name" value="F-box"/>
    <property type="match status" value="1"/>
</dbReference>
<evidence type="ECO:0000259" key="3">
    <source>
        <dbReference type="Pfam" id="PF25210"/>
    </source>
</evidence>
<reference evidence="4" key="1">
    <citation type="journal article" date="2014" name="Nat. Commun.">
        <title>The emerging biofuel crop Camelina sativa retains a highly undifferentiated hexaploid genome structure.</title>
        <authorList>
            <person name="Kagale S."/>
            <person name="Koh C."/>
            <person name="Nixon J."/>
            <person name="Bollina V."/>
            <person name="Clarke W.E."/>
            <person name="Tuteja R."/>
            <person name="Spillane C."/>
            <person name="Robinson S.J."/>
            <person name="Links M.G."/>
            <person name="Clarke C."/>
            <person name="Higgins E.E."/>
            <person name="Huebert T."/>
            <person name="Sharpe A.G."/>
            <person name="Parkin I.A."/>
        </authorList>
    </citation>
    <scope>NUCLEOTIDE SEQUENCE [LARGE SCALE GENOMIC DNA]</scope>
    <source>
        <strain evidence="4">cv. DH55</strain>
    </source>
</reference>
<keyword evidence="4" id="KW-1185">Reference proteome</keyword>
<feature type="domain" description="FKB95-like N-terminal Kelch" evidence="3">
    <location>
        <begin position="82"/>
        <end position="249"/>
    </location>
</feature>
<feature type="region of interest" description="Disordered" evidence="1">
    <location>
        <begin position="1"/>
        <end position="30"/>
    </location>
</feature>
<dbReference type="SUPFAM" id="SSF117281">
    <property type="entry name" value="Kelch motif"/>
    <property type="match status" value="1"/>
</dbReference>
<dbReference type="GeneID" id="104753916"/>
<dbReference type="InterPro" id="IPR057499">
    <property type="entry name" value="Kelch_FKB95"/>
</dbReference>
<dbReference type="Proteomes" id="UP000694864">
    <property type="component" value="Chromosome 16"/>
</dbReference>
<dbReference type="PANTHER" id="PTHR24414">
    <property type="entry name" value="F-BOX/KELCH-REPEAT PROTEIN SKIP4"/>
    <property type="match status" value="1"/>
</dbReference>
<evidence type="ECO:0000259" key="2">
    <source>
        <dbReference type="Pfam" id="PF00646"/>
    </source>
</evidence>
<name>A0ABM0WPV9_CAMSA</name>
<feature type="compositionally biased region" description="Basic and acidic residues" evidence="1">
    <location>
        <begin position="16"/>
        <end position="27"/>
    </location>
</feature>
<feature type="domain" description="F-box" evidence="2">
    <location>
        <begin position="42"/>
        <end position="76"/>
    </location>
</feature>
<dbReference type="PANTHER" id="PTHR24414:SF65">
    <property type="entry name" value="F-BOX DOMAIN-CONTAINING PROTEIN"/>
    <property type="match status" value="1"/>
</dbReference>
<dbReference type="RefSeq" id="XP_010474400.1">
    <property type="nucleotide sequence ID" value="XM_010476098.1"/>
</dbReference>
<dbReference type="Pfam" id="PF25210">
    <property type="entry name" value="Kelch_FKB95"/>
    <property type="match status" value="1"/>
</dbReference>
<organism evidence="4 5">
    <name type="scientific">Camelina sativa</name>
    <name type="common">False flax</name>
    <name type="synonym">Myagrum sativum</name>
    <dbReference type="NCBI Taxonomy" id="90675"/>
    <lineage>
        <taxon>Eukaryota</taxon>
        <taxon>Viridiplantae</taxon>
        <taxon>Streptophyta</taxon>
        <taxon>Embryophyta</taxon>
        <taxon>Tracheophyta</taxon>
        <taxon>Spermatophyta</taxon>
        <taxon>Magnoliopsida</taxon>
        <taxon>eudicotyledons</taxon>
        <taxon>Gunneridae</taxon>
        <taxon>Pentapetalae</taxon>
        <taxon>rosids</taxon>
        <taxon>malvids</taxon>
        <taxon>Brassicales</taxon>
        <taxon>Brassicaceae</taxon>
        <taxon>Camelineae</taxon>
        <taxon>Camelina</taxon>
    </lineage>
</organism>
<reference evidence="5" key="2">
    <citation type="submission" date="2025-08" db="UniProtKB">
        <authorList>
            <consortium name="RefSeq"/>
        </authorList>
    </citation>
    <scope>IDENTIFICATION</scope>
    <source>
        <tissue evidence="5">Leaf</tissue>
    </source>
</reference>
<dbReference type="InterPro" id="IPR015915">
    <property type="entry name" value="Kelch-typ_b-propeller"/>
</dbReference>